<dbReference type="SMART" id="SM01409">
    <property type="entry name" value="RNA_pol_Rpb6"/>
    <property type="match status" value="1"/>
</dbReference>
<accession>A0A382U8P3</accession>
<dbReference type="GO" id="GO:0006351">
    <property type="term" value="P:DNA-templated transcription"/>
    <property type="evidence" value="ECO:0007669"/>
    <property type="project" value="InterPro"/>
</dbReference>
<dbReference type="PANTHER" id="PTHR34476">
    <property type="entry name" value="DNA-DIRECTED RNA POLYMERASE SUBUNIT OMEGA"/>
    <property type="match status" value="1"/>
</dbReference>
<sequence>MARVTVEDCITKIPNRFKLVMLAGKRARDITAGAELLVERDDDKNPVVALREIAEDKVAPTDLMEAVIAGLQRHADTDEPEEEGDDDASDVVSAEEAIAHLSAARPVSRKEVIDYDKTPDTESVFGPKRSVFNKTE</sequence>
<dbReference type="SUPFAM" id="SSF63562">
    <property type="entry name" value="RPB6/omega subunit-like"/>
    <property type="match status" value="1"/>
</dbReference>
<dbReference type="GO" id="GO:0003677">
    <property type="term" value="F:DNA binding"/>
    <property type="evidence" value="ECO:0007669"/>
    <property type="project" value="InterPro"/>
</dbReference>
<dbReference type="PANTHER" id="PTHR34476:SF1">
    <property type="entry name" value="DNA-DIRECTED RNA POLYMERASE SUBUNIT OMEGA"/>
    <property type="match status" value="1"/>
</dbReference>
<evidence type="ECO:0000256" key="2">
    <source>
        <dbReference type="ARBA" id="ARBA00012418"/>
    </source>
</evidence>
<dbReference type="InterPro" id="IPR006110">
    <property type="entry name" value="Pol_omega/Rpo6/RPB6"/>
</dbReference>
<keyword evidence="3" id="KW-0240">DNA-directed RNA polymerase</keyword>
<evidence type="ECO:0000313" key="9">
    <source>
        <dbReference type="EMBL" id="SVD30347.1"/>
    </source>
</evidence>
<dbReference type="EMBL" id="UINC01142169">
    <property type="protein sequence ID" value="SVD30347.1"/>
    <property type="molecule type" value="Genomic_DNA"/>
</dbReference>
<keyword evidence="6" id="KW-0804">Transcription</keyword>
<dbReference type="AlphaFoldDB" id="A0A382U8P3"/>
<comment type="catalytic activity">
    <reaction evidence="7">
        <text>RNA(n) + a ribonucleoside 5'-triphosphate = RNA(n+1) + diphosphate</text>
        <dbReference type="Rhea" id="RHEA:21248"/>
        <dbReference type="Rhea" id="RHEA-COMP:14527"/>
        <dbReference type="Rhea" id="RHEA-COMP:17342"/>
        <dbReference type="ChEBI" id="CHEBI:33019"/>
        <dbReference type="ChEBI" id="CHEBI:61557"/>
        <dbReference type="ChEBI" id="CHEBI:140395"/>
        <dbReference type="EC" id="2.7.7.6"/>
    </reaction>
</comment>
<gene>
    <name evidence="9" type="ORF">METZ01_LOCUS383201</name>
</gene>
<dbReference type="HAMAP" id="MF_00366">
    <property type="entry name" value="RNApol_bact_RpoZ"/>
    <property type="match status" value="1"/>
</dbReference>
<dbReference type="EC" id="2.7.7.6" evidence="2"/>
<dbReference type="Pfam" id="PF01192">
    <property type="entry name" value="RNA_pol_Rpb6"/>
    <property type="match status" value="1"/>
</dbReference>
<dbReference type="InterPro" id="IPR003716">
    <property type="entry name" value="DNA-dir_RNA_pol_omega"/>
</dbReference>
<evidence type="ECO:0000256" key="1">
    <source>
        <dbReference type="ARBA" id="ARBA00006711"/>
    </source>
</evidence>
<proteinExistence type="inferred from homology"/>
<reference evidence="9" key="1">
    <citation type="submission" date="2018-05" db="EMBL/GenBank/DDBJ databases">
        <authorList>
            <person name="Lanie J.A."/>
            <person name="Ng W.-L."/>
            <person name="Kazmierczak K.M."/>
            <person name="Andrzejewski T.M."/>
            <person name="Davidsen T.M."/>
            <person name="Wayne K.J."/>
            <person name="Tettelin H."/>
            <person name="Glass J.I."/>
            <person name="Rusch D."/>
            <person name="Podicherti R."/>
            <person name="Tsui H.-C.T."/>
            <person name="Winkler M.E."/>
        </authorList>
    </citation>
    <scope>NUCLEOTIDE SEQUENCE</scope>
</reference>
<comment type="similarity">
    <text evidence="1">Belongs to the RNA polymerase subunit omega family.</text>
</comment>
<evidence type="ECO:0000256" key="7">
    <source>
        <dbReference type="ARBA" id="ARBA00048552"/>
    </source>
</evidence>
<protein>
    <recommendedName>
        <fullName evidence="2">DNA-directed RNA polymerase</fullName>
        <ecNumber evidence="2">2.7.7.6</ecNumber>
    </recommendedName>
</protein>
<organism evidence="9">
    <name type="scientific">marine metagenome</name>
    <dbReference type="NCBI Taxonomy" id="408172"/>
    <lineage>
        <taxon>unclassified sequences</taxon>
        <taxon>metagenomes</taxon>
        <taxon>ecological metagenomes</taxon>
    </lineage>
</organism>
<evidence type="ECO:0000256" key="4">
    <source>
        <dbReference type="ARBA" id="ARBA00022679"/>
    </source>
</evidence>
<evidence type="ECO:0000256" key="8">
    <source>
        <dbReference type="SAM" id="MobiDB-lite"/>
    </source>
</evidence>
<evidence type="ECO:0000256" key="5">
    <source>
        <dbReference type="ARBA" id="ARBA00022695"/>
    </source>
</evidence>
<feature type="region of interest" description="Disordered" evidence="8">
    <location>
        <begin position="114"/>
        <end position="136"/>
    </location>
</feature>
<keyword evidence="4" id="KW-0808">Transferase</keyword>
<dbReference type="InterPro" id="IPR036161">
    <property type="entry name" value="RPB6/omega-like_sf"/>
</dbReference>
<dbReference type="NCBIfam" id="TIGR00690">
    <property type="entry name" value="rpoZ"/>
    <property type="match status" value="1"/>
</dbReference>
<dbReference type="Gene3D" id="3.90.940.10">
    <property type="match status" value="1"/>
</dbReference>
<evidence type="ECO:0000256" key="3">
    <source>
        <dbReference type="ARBA" id="ARBA00022478"/>
    </source>
</evidence>
<dbReference type="GO" id="GO:0003899">
    <property type="term" value="F:DNA-directed RNA polymerase activity"/>
    <property type="evidence" value="ECO:0007669"/>
    <property type="project" value="UniProtKB-EC"/>
</dbReference>
<evidence type="ECO:0000256" key="6">
    <source>
        <dbReference type="ARBA" id="ARBA00023163"/>
    </source>
</evidence>
<name>A0A382U8P3_9ZZZZ</name>
<dbReference type="GO" id="GO:0000428">
    <property type="term" value="C:DNA-directed RNA polymerase complex"/>
    <property type="evidence" value="ECO:0007669"/>
    <property type="project" value="UniProtKB-KW"/>
</dbReference>
<keyword evidence="5" id="KW-0548">Nucleotidyltransferase</keyword>